<accession>S8BZF5</accession>
<organism evidence="2 3">
    <name type="scientific">Genlisea aurea</name>
    <dbReference type="NCBI Taxonomy" id="192259"/>
    <lineage>
        <taxon>Eukaryota</taxon>
        <taxon>Viridiplantae</taxon>
        <taxon>Streptophyta</taxon>
        <taxon>Embryophyta</taxon>
        <taxon>Tracheophyta</taxon>
        <taxon>Spermatophyta</taxon>
        <taxon>Magnoliopsida</taxon>
        <taxon>eudicotyledons</taxon>
        <taxon>Gunneridae</taxon>
        <taxon>Pentapetalae</taxon>
        <taxon>asterids</taxon>
        <taxon>lamiids</taxon>
        <taxon>Lamiales</taxon>
        <taxon>Lentibulariaceae</taxon>
        <taxon>Genlisea</taxon>
    </lineage>
</organism>
<sequence length="57" mass="6112">MGQISKKKKKRGGGGGGKARRAQLNDHHLLNADNSDILSEEVTAFSLCSDGITWLNS</sequence>
<comment type="caution">
    <text evidence="2">The sequence shown here is derived from an EMBL/GenBank/DDBJ whole genome shotgun (WGS) entry which is preliminary data.</text>
</comment>
<proteinExistence type="predicted"/>
<gene>
    <name evidence="2" type="ORF">M569_14875</name>
</gene>
<dbReference type="Proteomes" id="UP000015453">
    <property type="component" value="Unassembled WGS sequence"/>
</dbReference>
<protein>
    <submittedName>
        <fullName evidence="2">Uncharacterized protein</fullName>
    </submittedName>
</protein>
<dbReference type="EMBL" id="AUSU01007965">
    <property type="protein sequence ID" value="EPS59930.1"/>
    <property type="molecule type" value="Genomic_DNA"/>
</dbReference>
<reference evidence="2 3" key="1">
    <citation type="journal article" date="2013" name="BMC Genomics">
        <title>The miniature genome of a carnivorous plant Genlisea aurea contains a low number of genes and short non-coding sequences.</title>
        <authorList>
            <person name="Leushkin E.V."/>
            <person name="Sutormin R.A."/>
            <person name="Nabieva E.R."/>
            <person name="Penin A.A."/>
            <person name="Kondrashov A.S."/>
            <person name="Logacheva M.D."/>
        </authorList>
    </citation>
    <scope>NUCLEOTIDE SEQUENCE [LARGE SCALE GENOMIC DNA]</scope>
</reference>
<evidence type="ECO:0000313" key="3">
    <source>
        <dbReference type="Proteomes" id="UP000015453"/>
    </source>
</evidence>
<feature type="region of interest" description="Disordered" evidence="1">
    <location>
        <begin position="1"/>
        <end position="26"/>
    </location>
</feature>
<feature type="compositionally biased region" description="Basic residues" evidence="1">
    <location>
        <begin position="1"/>
        <end position="12"/>
    </location>
</feature>
<name>S8BZF5_9LAMI</name>
<dbReference type="AlphaFoldDB" id="S8BZF5"/>
<evidence type="ECO:0000313" key="2">
    <source>
        <dbReference type="EMBL" id="EPS59930.1"/>
    </source>
</evidence>
<evidence type="ECO:0000256" key="1">
    <source>
        <dbReference type="SAM" id="MobiDB-lite"/>
    </source>
</evidence>
<keyword evidence="3" id="KW-1185">Reference proteome</keyword>